<gene>
    <name evidence="2" type="ORF">A3L02_06845</name>
</gene>
<feature type="transmembrane region" description="Helical" evidence="1">
    <location>
        <begin position="7"/>
        <end position="26"/>
    </location>
</feature>
<accession>A0A218P4V7</accession>
<keyword evidence="1" id="KW-1133">Transmembrane helix</keyword>
<dbReference type="EMBL" id="CP014854">
    <property type="protein sequence ID" value="ASI99946.1"/>
    <property type="molecule type" value="Genomic_DNA"/>
</dbReference>
<keyword evidence="1" id="KW-0812">Transmembrane</keyword>
<evidence type="ECO:0000313" key="2">
    <source>
        <dbReference type="EMBL" id="ASI99946.1"/>
    </source>
</evidence>
<reference evidence="2 3" key="1">
    <citation type="submission" date="2016-03" db="EMBL/GenBank/DDBJ databases">
        <title>Complete genome sequence of Thermococcus celer.</title>
        <authorList>
            <person name="Oger P.M."/>
        </authorList>
    </citation>
    <scope>NUCLEOTIDE SEQUENCE [LARGE SCALE GENOMIC DNA]</scope>
    <source>
        <strain evidence="2 3">Vu 13</strain>
    </source>
</reference>
<dbReference type="AlphaFoldDB" id="A0A218P4V7"/>
<sequence length="535" mass="59981">MKNKTGILMITMILFFDGIISGTSVYKIPTNSKEYLGAKVEYTRSFIHPVLEIKLPAKGYGVITASILLPNGSPMELGTFSGRDKVKISYGELMKAMKLRGFYLKNAGLDSKAVSPSLLLLGTLHDDDGNVGYFVETVPINVEEVLERRSIRVNLPKENPRILYTKKQIMEKLSSMKLQRTNDLVSNKNNREVTPVITEGWPPGSHIDNCYRRGYNYQYCLVWRLERIVTVKSNALIPVATFEIRGDTDKINGITMTSIYHHKTAQGLELTFSAAAAIQKGGDSSSIEAQIIGTSYSIDTRDIGISSSYVRVWGSEISDPSVIGAGIRGTVALAKYRLCVWDGLFYEKLDDVAYVILGKPDERDMELRKFVEHGEPNRYGGIGRKTMWFVHNYWKPTTHDSQRGGLTKYDVDFVSSTDTIPLFTASAAVLGTLDYNNLEIFPFIMAVGLGFNTKSTEFSLIHVDLQLKEEYRDQYVNGVFYSSKVKFDYNGHDYNLAGMYGDIYIPGDGSFPPCNPRTGIYLFPLCMSMNLCQPF</sequence>
<proteinExistence type="predicted"/>
<dbReference type="Proteomes" id="UP000197156">
    <property type="component" value="Chromosome"/>
</dbReference>
<evidence type="ECO:0000313" key="3">
    <source>
        <dbReference type="Proteomes" id="UP000197156"/>
    </source>
</evidence>
<protein>
    <submittedName>
        <fullName evidence="2">Uncharacterized protein</fullName>
    </submittedName>
</protein>
<keyword evidence="1" id="KW-0472">Membrane</keyword>
<dbReference type="KEGG" id="tce:A3L02_06845"/>
<dbReference type="OrthoDB" id="91744at2157"/>
<organism evidence="2 3">
    <name type="scientific">Thermococcus celer Vu 13 = JCM 8558</name>
    <dbReference type="NCBI Taxonomy" id="1293037"/>
    <lineage>
        <taxon>Archaea</taxon>
        <taxon>Methanobacteriati</taxon>
        <taxon>Methanobacteriota</taxon>
        <taxon>Thermococci</taxon>
        <taxon>Thermococcales</taxon>
        <taxon>Thermococcaceae</taxon>
        <taxon>Thermococcus</taxon>
    </lineage>
</organism>
<name>A0A218P4V7_THECE</name>
<evidence type="ECO:0000256" key="1">
    <source>
        <dbReference type="SAM" id="Phobius"/>
    </source>
</evidence>
<keyword evidence="3" id="KW-1185">Reference proteome</keyword>